<dbReference type="SMART" id="SM00850">
    <property type="entry name" value="LytTR"/>
    <property type="match status" value="1"/>
</dbReference>
<dbReference type="InterPro" id="IPR007492">
    <property type="entry name" value="LytTR_DNA-bd_dom"/>
</dbReference>
<keyword evidence="5" id="KW-1185">Reference proteome</keyword>
<evidence type="ECO:0000259" key="2">
    <source>
        <dbReference type="PROSITE" id="PS50110"/>
    </source>
</evidence>
<reference evidence="5" key="1">
    <citation type="journal article" date="2019" name="Int. J. Syst. Evol. Microbiol.">
        <title>The Global Catalogue of Microorganisms (GCM) 10K type strain sequencing project: providing services to taxonomists for standard genome sequencing and annotation.</title>
        <authorList>
            <consortium name="The Broad Institute Genomics Platform"/>
            <consortium name="The Broad Institute Genome Sequencing Center for Infectious Disease"/>
            <person name="Wu L."/>
            <person name="Ma J."/>
        </authorList>
    </citation>
    <scope>NUCLEOTIDE SEQUENCE [LARGE SCALE GENOMIC DNA]</scope>
    <source>
        <strain evidence="5">CGMCC 1.12769</strain>
    </source>
</reference>
<dbReference type="Proteomes" id="UP000659344">
    <property type="component" value="Unassembled WGS sequence"/>
</dbReference>
<feature type="domain" description="HTH LytTR-type" evidence="3">
    <location>
        <begin position="139"/>
        <end position="238"/>
    </location>
</feature>
<dbReference type="Gene3D" id="3.40.50.2300">
    <property type="match status" value="1"/>
</dbReference>
<proteinExistence type="predicted"/>
<evidence type="ECO:0000259" key="3">
    <source>
        <dbReference type="PROSITE" id="PS50930"/>
    </source>
</evidence>
<dbReference type="SMART" id="SM00448">
    <property type="entry name" value="REC"/>
    <property type="match status" value="1"/>
</dbReference>
<feature type="modified residue" description="4-aspartylphosphate" evidence="1">
    <location>
        <position position="59"/>
    </location>
</feature>
<evidence type="ECO:0000256" key="1">
    <source>
        <dbReference type="PROSITE-ProRule" id="PRU00169"/>
    </source>
</evidence>
<dbReference type="GO" id="GO:0003677">
    <property type="term" value="F:DNA binding"/>
    <property type="evidence" value="ECO:0007669"/>
    <property type="project" value="UniProtKB-KW"/>
</dbReference>
<dbReference type="EMBL" id="BMFT01000001">
    <property type="protein sequence ID" value="GGH15604.1"/>
    <property type="molecule type" value="Genomic_DNA"/>
</dbReference>
<dbReference type="PROSITE" id="PS50110">
    <property type="entry name" value="RESPONSE_REGULATORY"/>
    <property type="match status" value="1"/>
</dbReference>
<protein>
    <submittedName>
        <fullName evidence="4">DNA-binding response regulator</fullName>
    </submittedName>
</protein>
<dbReference type="InterPro" id="IPR001789">
    <property type="entry name" value="Sig_transdc_resp-reg_receiver"/>
</dbReference>
<dbReference type="InterPro" id="IPR046947">
    <property type="entry name" value="LytR-like"/>
</dbReference>
<keyword evidence="1" id="KW-0597">Phosphoprotein</keyword>
<evidence type="ECO:0000313" key="5">
    <source>
        <dbReference type="Proteomes" id="UP000659344"/>
    </source>
</evidence>
<feature type="domain" description="Response regulatory" evidence="2">
    <location>
        <begin position="3"/>
        <end position="124"/>
    </location>
</feature>
<dbReference type="Pfam" id="PF00072">
    <property type="entry name" value="Response_reg"/>
    <property type="match status" value="1"/>
</dbReference>
<gene>
    <name evidence="4" type="ORF">GCM10008013_09920</name>
</gene>
<organism evidence="4 5">
    <name type="scientific">Paenibacillus segetis</name>
    <dbReference type="NCBI Taxonomy" id="1325360"/>
    <lineage>
        <taxon>Bacteria</taxon>
        <taxon>Bacillati</taxon>
        <taxon>Bacillota</taxon>
        <taxon>Bacilli</taxon>
        <taxon>Bacillales</taxon>
        <taxon>Paenibacillaceae</taxon>
        <taxon>Paenibacillus</taxon>
    </lineage>
</organism>
<dbReference type="CDD" id="cd00156">
    <property type="entry name" value="REC"/>
    <property type="match status" value="1"/>
</dbReference>
<accession>A0ABQ1Y7Z1</accession>
<dbReference type="SUPFAM" id="SSF52172">
    <property type="entry name" value="CheY-like"/>
    <property type="match status" value="1"/>
</dbReference>
<dbReference type="RefSeq" id="WP_188536392.1">
    <property type="nucleotide sequence ID" value="NZ_BMFT01000001.1"/>
</dbReference>
<keyword evidence="4" id="KW-0238">DNA-binding</keyword>
<dbReference type="PANTHER" id="PTHR37299">
    <property type="entry name" value="TRANSCRIPTIONAL REGULATOR-RELATED"/>
    <property type="match status" value="1"/>
</dbReference>
<evidence type="ECO:0000313" key="4">
    <source>
        <dbReference type="EMBL" id="GGH15604.1"/>
    </source>
</evidence>
<name>A0ABQ1Y7Z1_9BACL</name>
<comment type="caution">
    <text evidence="4">The sequence shown here is derived from an EMBL/GenBank/DDBJ whole genome shotgun (WGS) entry which is preliminary data.</text>
</comment>
<dbReference type="PANTHER" id="PTHR37299:SF1">
    <property type="entry name" value="STAGE 0 SPORULATION PROTEIN A HOMOLOG"/>
    <property type="match status" value="1"/>
</dbReference>
<sequence length="246" mass="28630">MIHIAICDDDMKVAQQIEMMIMNTQNNFSEQIEVHIFYSGESFARAVEKGCPFDIICMDIEMEGMDGITAGHTLRANDENDVVQLIYISSHEEYHLQLFDVQPSGFIKKPIEEDNFNNKLIPSIHKAIRKRQQGKINFLPVHQKGKEVLVPFRDIIFLESHIRQVIVNTREDRIEYYGTLNEEGNKLPSHDFIRIHQSYIVNFYFIKEIRSRKIVLTTGKELPISEKNSASVRMHYLKFRGDLIGT</sequence>
<dbReference type="Pfam" id="PF04397">
    <property type="entry name" value="LytTR"/>
    <property type="match status" value="1"/>
</dbReference>
<dbReference type="PROSITE" id="PS50930">
    <property type="entry name" value="HTH_LYTTR"/>
    <property type="match status" value="1"/>
</dbReference>
<dbReference type="InterPro" id="IPR011006">
    <property type="entry name" value="CheY-like_superfamily"/>
</dbReference>
<dbReference type="Gene3D" id="2.40.50.1020">
    <property type="entry name" value="LytTr DNA-binding domain"/>
    <property type="match status" value="1"/>
</dbReference>